<protein>
    <submittedName>
        <fullName evidence="2">Uncharacterized protein</fullName>
    </submittedName>
</protein>
<dbReference type="Proteomes" id="UP001642540">
    <property type="component" value="Unassembled WGS sequence"/>
</dbReference>
<evidence type="ECO:0000313" key="3">
    <source>
        <dbReference type="Proteomes" id="UP001642540"/>
    </source>
</evidence>
<comment type="caution">
    <text evidence="2">The sequence shown here is derived from an EMBL/GenBank/DDBJ whole genome shotgun (WGS) entry which is preliminary data.</text>
</comment>
<feature type="region of interest" description="Disordered" evidence="1">
    <location>
        <begin position="102"/>
        <end position="144"/>
    </location>
</feature>
<reference evidence="2 3" key="1">
    <citation type="submission" date="2024-08" db="EMBL/GenBank/DDBJ databases">
        <authorList>
            <person name="Cucini C."/>
            <person name="Frati F."/>
        </authorList>
    </citation>
    <scope>NUCLEOTIDE SEQUENCE [LARGE SCALE GENOMIC DNA]</scope>
</reference>
<name>A0ABP1QIF6_9HEXA</name>
<feature type="compositionally biased region" description="Basic residues" evidence="1">
    <location>
        <begin position="110"/>
        <end position="121"/>
    </location>
</feature>
<gene>
    <name evidence="2" type="ORF">ODALV1_LOCUS11755</name>
</gene>
<feature type="region of interest" description="Disordered" evidence="1">
    <location>
        <begin position="481"/>
        <end position="503"/>
    </location>
</feature>
<proteinExistence type="predicted"/>
<sequence>MDIEILLNDKRIYETQQEVVFSSSQLHSTFPRHKKSEDFGRISKNSGSKSGIITDSIIPNLIVPLSKYSSTETENSSSENDYFCGENRLSITLSEFSASATSSTTASRQLRTRRRRKKRKSNGLSASTLSLNSNGSNGSVESRSGCRGLSFLSLNSVKDLEHAIGRHRGVSGSDIPSIDATIFGLFYMTDVFDSLFLPDPTFSRRNSSSSENHLIAADIRALLRKEIVYSLRLNYYCPANKISKLIKMIEEHSPVDKFGIGADISPPTFLKILSGEILNLSPFLSFSNGSNGYVFPLLVEPRLGMSSQQQVHTLQNLLSTEFSAEISGFGKPFRGDRIKFLTVPYPALIIEVIRTQDVTLSPSSSSSSHYRSNNHEPVIPNLELNISPFIAPVGGKPQANIIRADTPTPSFYTSCNSIANASFMSSASFTNSEGSFLYEYDREDPIPKESRLVKGLKSAWKVMFQYLEDFTSSTHVSPDSIVDNGSSSTTATTTDASRNIMPNDNYDDSSGQLWFNEANSSYIHHQPWYINTTEGRTSRSSSVSLGKPRFHSSSVTLASSSLSSRQASTPTPTPQIPIGMELIGVICKSNGKSGGGRNGKRFLPSYSVYCKAGKDTQIGAGEGEETRLFAPWVLFEPQKGVAPQVSLIENCGKWLSFLEQNAENLVLSNVPLEIRRMVTESSLFIYHKID</sequence>
<keyword evidence="3" id="KW-1185">Reference proteome</keyword>
<evidence type="ECO:0000256" key="1">
    <source>
        <dbReference type="SAM" id="MobiDB-lite"/>
    </source>
</evidence>
<organism evidence="2 3">
    <name type="scientific">Orchesella dallaii</name>
    <dbReference type="NCBI Taxonomy" id="48710"/>
    <lineage>
        <taxon>Eukaryota</taxon>
        <taxon>Metazoa</taxon>
        <taxon>Ecdysozoa</taxon>
        <taxon>Arthropoda</taxon>
        <taxon>Hexapoda</taxon>
        <taxon>Collembola</taxon>
        <taxon>Entomobryomorpha</taxon>
        <taxon>Entomobryoidea</taxon>
        <taxon>Orchesellidae</taxon>
        <taxon>Orchesellinae</taxon>
        <taxon>Orchesella</taxon>
    </lineage>
</organism>
<dbReference type="EMBL" id="CAXLJM020000035">
    <property type="protein sequence ID" value="CAL8104425.1"/>
    <property type="molecule type" value="Genomic_DNA"/>
</dbReference>
<feature type="compositionally biased region" description="Low complexity" evidence="1">
    <location>
        <begin position="486"/>
        <end position="497"/>
    </location>
</feature>
<dbReference type="Gene3D" id="3.90.70.10">
    <property type="entry name" value="Cysteine proteinases"/>
    <property type="match status" value="1"/>
</dbReference>
<accession>A0ABP1QIF6</accession>
<feature type="compositionally biased region" description="Low complexity" evidence="1">
    <location>
        <begin position="122"/>
        <end position="144"/>
    </location>
</feature>
<evidence type="ECO:0000313" key="2">
    <source>
        <dbReference type="EMBL" id="CAL8104425.1"/>
    </source>
</evidence>